<evidence type="ECO:0000313" key="2">
    <source>
        <dbReference type="Proteomes" id="UP000619265"/>
    </source>
</evidence>
<reference evidence="1" key="1">
    <citation type="submission" date="2015-10" db="EMBL/GenBank/DDBJ databases">
        <authorList>
            <person name="Martinez-Garcia P.J."/>
            <person name="Crepeau M.W."/>
            <person name="Puiu D."/>
            <person name="Gonzalez-Ibeas D."/>
            <person name="Whalen J."/>
            <person name="Stevens K."/>
            <person name="Paul R."/>
            <person name="Butterfield T."/>
            <person name="Britton M."/>
            <person name="Reagan R."/>
            <person name="Chakraborty S."/>
            <person name="Walawage S.L."/>
            <person name="Vasquez-Gross H.A."/>
            <person name="Cardeno C."/>
            <person name="Famula R."/>
            <person name="Pratt K."/>
            <person name="Kuruganti S."/>
            <person name="Aradhya M.K."/>
            <person name="Leslie C.A."/>
            <person name="Dandekar A.M."/>
            <person name="Salzberg S.L."/>
            <person name="Wegrzyn J.L."/>
            <person name="Langley C.H."/>
            <person name="Neale D.B."/>
        </authorList>
    </citation>
    <scope>NUCLEOTIDE SEQUENCE</scope>
    <source>
        <tissue evidence="1">Leaves</tissue>
    </source>
</reference>
<protein>
    <submittedName>
        <fullName evidence="1">Uncharacterized protein</fullName>
    </submittedName>
</protein>
<feature type="non-terminal residue" evidence="1">
    <location>
        <position position="283"/>
    </location>
</feature>
<comment type="caution">
    <text evidence="1">The sequence shown here is derived from an EMBL/GenBank/DDBJ whole genome shotgun (WGS) entry which is preliminary data.</text>
</comment>
<dbReference type="EMBL" id="LIHL02000008">
    <property type="protein sequence ID" value="KAF5461269.1"/>
    <property type="molecule type" value="Genomic_DNA"/>
</dbReference>
<dbReference type="Proteomes" id="UP000619265">
    <property type="component" value="Unassembled WGS sequence"/>
</dbReference>
<dbReference type="PANTHER" id="PTHR33710">
    <property type="entry name" value="BNAC02G09200D PROTEIN"/>
    <property type="match status" value="1"/>
</dbReference>
<dbReference type="InterPro" id="IPR036691">
    <property type="entry name" value="Endo/exonu/phosph_ase_sf"/>
</dbReference>
<sequence>MEEFSEFIFDLDLMDLPLVGGDYTWSNGRVWSKLDRFLVSPAWEAHYPEVSQKRLARVSSDHFPIILDCGGIHRGRRYFKFENMWLTSNGFVDTVRAWWISYQFSGTPSFILAAKLKALKQDLKKWNLEVFGHTDNQKSSLLEELQELEGRELSGDASEEVLVRKGMVVVELERVLLSEEISWRQKSRAFWLKEGDRCTKFFHKVANSHRRNNNIEALTSGTQVLSSSPELENHIVQYYENLLTETANWRPKLDALHFKTFDPQYVSVMERPFVEEEIFKVIT</sequence>
<dbReference type="Gene3D" id="3.60.10.10">
    <property type="entry name" value="Endonuclease/exonuclease/phosphatase"/>
    <property type="match status" value="1"/>
</dbReference>
<gene>
    <name evidence="1" type="ORF">F2P56_017384</name>
</gene>
<proteinExistence type="predicted"/>
<dbReference type="PANTHER" id="PTHR33710:SF64">
    <property type="entry name" value="ENDONUCLEASE_EXONUCLEASE_PHOSPHATASE DOMAIN-CONTAINING PROTEIN"/>
    <property type="match status" value="1"/>
</dbReference>
<evidence type="ECO:0000313" key="1">
    <source>
        <dbReference type="EMBL" id="KAF5461269.1"/>
    </source>
</evidence>
<dbReference type="Gramene" id="Jr08_00050_p1">
    <property type="protein sequence ID" value="cds.Jr08_00050_p1"/>
    <property type="gene ID" value="Jr08_00050"/>
</dbReference>
<dbReference type="AlphaFoldDB" id="A0A833UGK7"/>
<name>A0A833UGK7_JUGRE</name>
<organism evidence="1 2">
    <name type="scientific">Juglans regia</name>
    <name type="common">English walnut</name>
    <dbReference type="NCBI Taxonomy" id="51240"/>
    <lineage>
        <taxon>Eukaryota</taxon>
        <taxon>Viridiplantae</taxon>
        <taxon>Streptophyta</taxon>
        <taxon>Embryophyta</taxon>
        <taxon>Tracheophyta</taxon>
        <taxon>Spermatophyta</taxon>
        <taxon>Magnoliopsida</taxon>
        <taxon>eudicotyledons</taxon>
        <taxon>Gunneridae</taxon>
        <taxon>Pentapetalae</taxon>
        <taxon>rosids</taxon>
        <taxon>fabids</taxon>
        <taxon>Fagales</taxon>
        <taxon>Juglandaceae</taxon>
        <taxon>Juglans</taxon>
    </lineage>
</organism>
<accession>A0A833UGK7</accession>
<dbReference type="SUPFAM" id="SSF56219">
    <property type="entry name" value="DNase I-like"/>
    <property type="match status" value="1"/>
</dbReference>
<reference evidence="1" key="2">
    <citation type="submission" date="2020-03" db="EMBL/GenBank/DDBJ databases">
        <title>Walnut 2.0.</title>
        <authorList>
            <person name="Marrano A."/>
            <person name="Britton M."/>
            <person name="Zimin A.V."/>
            <person name="Zaini P.A."/>
            <person name="Workman R."/>
            <person name="Puiu D."/>
            <person name="Bianco L."/>
            <person name="Allen B.J."/>
            <person name="Troggio M."/>
            <person name="Leslie C.A."/>
            <person name="Timp W."/>
            <person name="Dendekar A."/>
            <person name="Salzberg S.L."/>
            <person name="Neale D.B."/>
        </authorList>
    </citation>
    <scope>NUCLEOTIDE SEQUENCE</scope>
    <source>
        <tissue evidence="1">Leaves</tissue>
    </source>
</reference>